<dbReference type="EMBL" id="LCAW01000012">
    <property type="protein sequence ID" value="KKR98999.1"/>
    <property type="molecule type" value="Genomic_DNA"/>
</dbReference>
<evidence type="ECO:0000259" key="1">
    <source>
        <dbReference type="Pfam" id="PF00085"/>
    </source>
</evidence>
<sequence>MALLEFYGEGCPHCTLMKPLVERLAKEEGVQVEVMEIWENKENAKKKDEYDTGACGGVPFFINTETKVTICGSTDYEALKKWALS</sequence>
<dbReference type="SUPFAM" id="SSF52833">
    <property type="entry name" value="Thioredoxin-like"/>
    <property type="match status" value="1"/>
</dbReference>
<accession>A0A0G0VDM7</accession>
<dbReference type="InterPro" id="IPR036249">
    <property type="entry name" value="Thioredoxin-like_sf"/>
</dbReference>
<dbReference type="AlphaFoldDB" id="A0A0G0VDM7"/>
<organism evidence="2 3">
    <name type="scientific">Candidatus Uhrbacteria bacterium GW2011_GWC1_41_20</name>
    <dbReference type="NCBI Taxonomy" id="1618983"/>
    <lineage>
        <taxon>Bacteria</taxon>
        <taxon>Candidatus Uhriibacteriota</taxon>
    </lineage>
</organism>
<gene>
    <name evidence="2" type="ORF">UU50_C0012G0047</name>
</gene>
<evidence type="ECO:0000313" key="3">
    <source>
        <dbReference type="Proteomes" id="UP000033930"/>
    </source>
</evidence>
<reference evidence="2 3" key="1">
    <citation type="journal article" date="2015" name="Nature">
        <title>rRNA introns, odd ribosomes, and small enigmatic genomes across a large radiation of phyla.</title>
        <authorList>
            <person name="Brown C.T."/>
            <person name="Hug L.A."/>
            <person name="Thomas B.C."/>
            <person name="Sharon I."/>
            <person name="Castelle C.J."/>
            <person name="Singh A."/>
            <person name="Wilkins M.J."/>
            <person name="Williams K.H."/>
            <person name="Banfield J.F."/>
        </authorList>
    </citation>
    <scope>NUCLEOTIDE SEQUENCE [LARGE SCALE GENOMIC DNA]</scope>
</reference>
<evidence type="ECO:0000313" key="2">
    <source>
        <dbReference type="EMBL" id="KKR98999.1"/>
    </source>
</evidence>
<dbReference type="Proteomes" id="UP000033930">
    <property type="component" value="Unassembled WGS sequence"/>
</dbReference>
<dbReference type="Pfam" id="PF00085">
    <property type="entry name" value="Thioredoxin"/>
    <property type="match status" value="1"/>
</dbReference>
<dbReference type="CDD" id="cd02947">
    <property type="entry name" value="TRX_family"/>
    <property type="match status" value="1"/>
</dbReference>
<dbReference type="InterPro" id="IPR017937">
    <property type="entry name" value="Thioredoxin_CS"/>
</dbReference>
<dbReference type="PROSITE" id="PS00194">
    <property type="entry name" value="THIOREDOXIN_1"/>
    <property type="match status" value="1"/>
</dbReference>
<protein>
    <recommendedName>
        <fullName evidence="1">Thioredoxin domain-containing protein</fullName>
    </recommendedName>
</protein>
<feature type="domain" description="Thioredoxin" evidence="1">
    <location>
        <begin position="2"/>
        <end position="82"/>
    </location>
</feature>
<name>A0A0G0VDM7_9BACT</name>
<dbReference type="Gene3D" id="3.40.30.10">
    <property type="entry name" value="Glutaredoxin"/>
    <property type="match status" value="1"/>
</dbReference>
<proteinExistence type="predicted"/>
<dbReference type="InterPro" id="IPR013766">
    <property type="entry name" value="Thioredoxin_domain"/>
</dbReference>
<comment type="caution">
    <text evidence="2">The sequence shown here is derived from an EMBL/GenBank/DDBJ whole genome shotgun (WGS) entry which is preliminary data.</text>
</comment>